<sequence length="38" mass="4688">MIQCHQKKSLIMPQSQLGLKRRLEIKRPIRRQKKTMRK</sequence>
<dbReference type="Proteomes" id="UP000197619">
    <property type="component" value="Unassembled WGS sequence"/>
</dbReference>
<name>A0A218VAF1_9PASE</name>
<dbReference type="AlphaFoldDB" id="A0A218VAF1"/>
<proteinExistence type="predicted"/>
<organism evidence="1 2">
    <name type="scientific">Lonchura striata</name>
    <name type="common">white-rumped munia</name>
    <dbReference type="NCBI Taxonomy" id="40157"/>
    <lineage>
        <taxon>Eukaryota</taxon>
        <taxon>Metazoa</taxon>
        <taxon>Chordata</taxon>
        <taxon>Craniata</taxon>
        <taxon>Vertebrata</taxon>
        <taxon>Euteleostomi</taxon>
        <taxon>Archelosauria</taxon>
        <taxon>Archosauria</taxon>
        <taxon>Dinosauria</taxon>
        <taxon>Saurischia</taxon>
        <taxon>Theropoda</taxon>
        <taxon>Coelurosauria</taxon>
        <taxon>Aves</taxon>
        <taxon>Neognathae</taxon>
        <taxon>Neoaves</taxon>
        <taxon>Telluraves</taxon>
        <taxon>Australaves</taxon>
        <taxon>Passeriformes</taxon>
        <taxon>Passeroidea</taxon>
        <taxon>Estrildidae</taxon>
        <taxon>Estrildinae</taxon>
        <taxon>Lonchura</taxon>
    </lineage>
</organism>
<keyword evidence="2" id="KW-1185">Reference proteome</keyword>
<protein>
    <submittedName>
        <fullName evidence="1">Uncharacterized protein</fullName>
    </submittedName>
</protein>
<evidence type="ECO:0000313" key="1">
    <source>
        <dbReference type="EMBL" id="OWK63037.1"/>
    </source>
</evidence>
<evidence type="ECO:0000313" key="2">
    <source>
        <dbReference type="Proteomes" id="UP000197619"/>
    </source>
</evidence>
<accession>A0A218VAF1</accession>
<gene>
    <name evidence="1" type="ORF">RLOC_00000620</name>
</gene>
<comment type="caution">
    <text evidence="1">The sequence shown here is derived from an EMBL/GenBank/DDBJ whole genome shotgun (WGS) entry which is preliminary data.</text>
</comment>
<dbReference type="EMBL" id="MUZQ01000017">
    <property type="protein sequence ID" value="OWK63037.1"/>
    <property type="molecule type" value="Genomic_DNA"/>
</dbReference>
<reference evidence="1 2" key="1">
    <citation type="submission" date="2017-05" db="EMBL/GenBank/DDBJ databases">
        <title>Genome of assembly of the Bengalese finch, Lonchura striata domestica.</title>
        <authorList>
            <person name="Colquitt B.M."/>
            <person name="Brainard M.S."/>
        </authorList>
    </citation>
    <scope>NUCLEOTIDE SEQUENCE [LARGE SCALE GENOMIC DNA]</scope>
    <source>
        <strain evidence="1">White83orange57</strain>
    </source>
</reference>